<keyword evidence="2" id="KW-1185">Reference proteome</keyword>
<protein>
    <submittedName>
        <fullName evidence="1">Uncharacterized protein</fullName>
    </submittedName>
</protein>
<comment type="caution">
    <text evidence="1">The sequence shown here is derived from an EMBL/GenBank/DDBJ whole genome shotgun (WGS) entry which is preliminary data.</text>
</comment>
<accession>A0A9P6SVD7</accession>
<reference evidence="1" key="1">
    <citation type="journal article" date="2020" name="Fungal Divers.">
        <title>Resolving the Mortierellaceae phylogeny through synthesis of multi-gene phylogenetics and phylogenomics.</title>
        <authorList>
            <person name="Vandepol N."/>
            <person name="Liber J."/>
            <person name="Desiro A."/>
            <person name="Na H."/>
            <person name="Kennedy M."/>
            <person name="Barry K."/>
            <person name="Grigoriev I.V."/>
            <person name="Miller A.N."/>
            <person name="O'Donnell K."/>
            <person name="Stajich J.E."/>
            <person name="Bonito G."/>
        </authorList>
    </citation>
    <scope>NUCLEOTIDE SEQUENCE</scope>
    <source>
        <strain evidence="1">MES-2147</strain>
    </source>
</reference>
<gene>
    <name evidence="1" type="ORF">BGZ65_000605</name>
</gene>
<dbReference type="EMBL" id="JAAAHW010000028">
    <property type="protein sequence ID" value="KAG0006980.1"/>
    <property type="molecule type" value="Genomic_DNA"/>
</dbReference>
<dbReference type="Proteomes" id="UP000749646">
    <property type="component" value="Unassembled WGS sequence"/>
</dbReference>
<proteinExistence type="predicted"/>
<name>A0A9P6SVD7_9FUNG</name>
<sequence>MVITEVADEEDDKDYVIGQVIVEYLKHEVYQSFYGSWNDKLKLRTEDRLARLNIVLQRESSRSTLSLTAKPCMQALDATSSP</sequence>
<evidence type="ECO:0000313" key="1">
    <source>
        <dbReference type="EMBL" id="KAG0006980.1"/>
    </source>
</evidence>
<dbReference type="AlphaFoldDB" id="A0A9P6SVD7"/>
<organism evidence="1 2">
    <name type="scientific">Modicella reniformis</name>
    <dbReference type="NCBI Taxonomy" id="1440133"/>
    <lineage>
        <taxon>Eukaryota</taxon>
        <taxon>Fungi</taxon>
        <taxon>Fungi incertae sedis</taxon>
        <taxon>Mucoromycota</taxon>
        <taxon>Mortierellomycotina</taxon>
        <taxon>Mortierellomycetes</taxon>
        <taxon>Mortierellales</taxon>
        <taxon>Mortierellaceae</taxon>
        <taxon>Modicella</taxon>
    </lineage>
</organism>
<evidence type="ECO:0000313" key="2">
    <source>
        <dbReference type="Proteomes" id="UP000749646"/>
    </source>
</evidence>